<accession>A0A426TWT4</accession>
<evidence type="ECO:0000256" key="6">
    <source>
        <dbReference type="ARBA" id="ARBA00022741"/>
    </source>
</evidence>
<evidence type="ECO:0000313" key="13">
    <source>
        <dbReference type="EMBL" id="RRR69979.1"/>
    </source>
</evidence>
<name>A0A426TWT4_9CHLR</name>
<dbReference type="InterPro" id="IPR001645">
    <property type="entry name" value="Folylpolyglutamate_synth"/>
</dbReference>
<evidence type="ECO:0000256" key="7">
    <source>
        <dbReference type="ARBA" id="ARBA00022840"/>
    </source>
</evidence>
<evidence type="ECO:0000256" key="4">
    <source>
        <dbReference type="ARBA" id="ARBA00022598"/>
    </source>
</evidence>
<evidence type="ECO:0000256" key="8">
    <source>
        <dbReference type="ARBA" id="ARBA00022842"/>
    </source>
</evidence>
<evidence type="ECO:0000313" key="14">
    <source>
        <dbReference type="Proteomes" id="UP000280307"/>
    </source>
</evidence>
<dbReference type="PANTHER" id="PTHR11136">
    <property type="entry name" value="FOLYLPOLYGLUTAMATE SYNTHASE-RELATED"/>
    <property type="match status" value="1"/>
</dbReference>
<keyword evidence="5" id="KW-0479">Metal-binding</keyword>
<dbReference type="SUPFAM" id="SSF53244">
    <property type="entry name" value="MurD-like peptide ligases, peptide-binding domain"/>
    <property type="match status" value="1"/>
</dbReference>
<dbReference type="PANTHER" id="PTHR11136:SF0">
    <property type="entry name" value="DIHYDROFOLATE SYNTHETASE-RELATED"/>
    <property type="match status" value="1"/>
</dbReference>
<dbReference type="Gene3D" id="3.90.190.20">
    <property type="entry name" value="Mur ligase, C-terminal domain"/>
    <property type="match status" value="1"/>
</dbReference>
<comment type="cofactor">
    <cofactor evidence="1">
        <name>Mg(2+)</name>
        <dbReference type="ChEBI" id="CHEBI:18420"/>
    </cofactor>
</comment>
<dbReference type="EMBL" id="RSAS01000567">
    <property type="protein sequence ID" value="RRR69979.1"/>
    <property type="molecule type" value="Genomic_DNA"/>
</dbReference>
<dbReference type="Proteomes" id="UP000280307">
    <property type="component" value="Unassembled WGS sequence"/>
</dbReference>
<evidence type="ECO:0000259" key="12">
    <source>
        <dbReference type="Pfam" id="PF02875"/>
    </source>
</evidence>
<dbReference type="PIRSF" id="PIRSF001563">
    <property type="entry name" value="Folylpolyglu_synth"/>
    <property type="match status" value="1"/>
</dbReference>
<dbReference type="InterPro" id="IPR036615">
    <property type="entry name" value="Mur_ligase_C_dom_sf"/>
</dbReference>
<dbReference type="Pfam" id="PF02875">
    <property type="entry name" value="Mur_ligase_C"/>
    <property type="match status" value="1"/>
</dbReference>
<evidence type="ECO:0000256" key="1">
    <source>
        <dbReference type="ARBA" id="ARBA00001946"/>
    </source>
</evidence>
<reference evidence="13 14" key="1">
    <citation type="submission" date="2018-12" db="EMBL/GenBank/DDBJ databases">
        <title>Genome Sequence of Candidatus Viridilinea halotolerans isolated from saline sulfide-rich spring.</title>
        <authorList>
            <person name="Grouzdev D.S."/>
            <person name="Burganskaya E.I."/>
            <person name="Krutkina M.S."/>
            <person name="Sukhacheva M.V."/>
            <person name="Gorlenko V.M."/>
        </authorList>
    </citation>
    <scope>NUCLEOTIDE SEQUENCE [LARGE SCALE GENOMIC DNA]</scope>
    <source>
        <strain evidence="13">Chok-6</strain>
    </source>
</reference>
<dbReference type="FunFam" id="3.40.1190.10:FF:000011">
    <property type="entry name" value="Folylpolyglutamate synthase/dihydrofolate synthase"/>
    <property type="match status" value="1"/>
</dbReference>
<comment type="catalytic activity">
    <reaction evidence="10">
        <text>(6S)-5,6,7,8-tetrahydrofolyl-(gamma-L-Glu)(n) + L-glutamate + ATP = (6S)-5,6,7,8-tetrahydrofolyl-(gamma-L-Glu)(n+1) + ADP + phosphate + H(+)</text>
        <dbReference type="Rhea" id="RHEA:10580"/>
        <dbReference type="Rhea" id="RHEA-COMP:14738"/>
        <dbReference type="Rhea" id="RHEA-COMP:14740"/>
        <dbReference type="ChEBI" id="CHEBI:15378"/>
        <dbReference type="ChEBI" id="CHEBI:29985"/>
        <dbReference type="ChEBI" id="CHEBI:30616"/>
        <dbReference type="ChEBI" id="CHEBI:43474"/>
        <dbReference type="ChEBI" id="CHEBI:141005"/>
        <dbReference type="ChEBI" id="CHEBI:456216"/>
        <dbReference type="EC" id="6.3.2.17"/>
    </reaction>
</comment>
<dbReference type="GO" id="GO:0004326">
    <property type="term" value="F:tetrahydrofolylpolyglutamate synthase activity"/>
    <property type="evidence" value="ECO:0007669"/>
    <property type="project" value="UniProtKB-EC"/>
</dbReference>
<dbReference type="NCBIfam" id="TIGR01499">
    <property type="entry name" value="folC"/>
    <property type="match status" value="1"/>
</dbReference>
<keyword evidence="4 11" id="KW-0436">Ligase</keyword>
<evidence type="ECO:0000256" key="9">
    <source>
        <dbReference type="ARBA" id="ARBA00030592"/>
    </source>
</evidence>
<dbReference type="Gene3D" id="3.40.1190.10">
    <property type="entry name" value="Mur-like, catalytic domain"/>
    <property type="match status" value="1"/>
</dbReference>
<dbReference type="GO" id="GO:0005524">
    <property type="term" value="F:ATP binding"/>
    <property type="evidence" value="ECO:0007669"/>
    <property type="project" value="UniProtKB-KW"/>
</dbReference>
<dbReference type="GO" id="GO:0005737">
    <property type="term" value="C:cytoplasm"/>
    <property type="evidence" value="ECO:0007669"/>
    <property type="project" value="TreeGrafter"/>
</dbReference>
<dbReference type="EC" id="6.3.2.17" evidence="3"/>
<keyword evidence="8" id="KW-0460">Magnesium</keyword>
<dbReference type="InterPro" id="IPR036565">
    <property type="entry name" value="Mur-like_cat_sf"/>
</dbReference>
<dbReference type="AlphaFoldDB" id="A0A426TWT4"/>
<dbReference type="GO" id="GO:0008841">
    <property type="term" value="F:dihydrofolate synthase activity"/>
    <property type="evidence" value="ECO:0007669"/>
    <property type="project" value="TreeGrafter"/>
</dbReference>
<evidence type="ECO:0000256" key="3">
    <source>
        <dbReference type="ARBA" id="ARBA00013025"/>
    </source>
</evidence>
<dbReference type="GO" id="GO:0046872">
    <property type="term" value="F:metal ion binding"/>
    <property type="evidence" value="ECO:0007669"/>
    <property type="project" value="UniProtKB-KW"/>
</dbReference>
<dbReference type="InterPro" id="IPR004101">
    <property type="entry name" value="Mur_ligase_C"/>
</dbReference>
<evidence type="ECO:0000256" key="5">
    <source>
        <dbReference type="ARBA" id="ARBA00022723"/>
    </source>
</evidence>
<protein>
    <recommendedName>
        <fullName evidence="3">tetrahydrofolate synthase</fullName>
        <ecNumber evidence="3">6.3.2.17</ecNumber>
    </recommendedName>
    <alternativeName>
        <fullName evidence="9">Tetrahydrofolylpolyglutamate synthase</fullName>
    </alternativeName>
</protein>
<proteinExistence type="inferred from homology"/>
<gene>
    <name evidence="13" type="ORF">EI684_14210</name>
</gene>
<organism evidence="13 14">
    <name type="scientific">Candidatus Viridilinea halotolerans</name>
    <dbReference type="NCBI Taxonomy" id="2491704"/>
    <lineage>
        <taxon>Bacteria</taxon>
        <taxon>Bacillati</taxon>
        <taxon>Chloroflexota</taxon>
        <taxon>Chloroflexia</taxon>
        <taxon>Chloroflexales</taxon>
        <taxon>Chloroflexineae</taxon>
        <taxon>Oscillochloridaceae</taxon>
        <taxon>Candidatus Viridilinea</taxon>
    </lineage>
</organism>
<evidence type="ECO:0000256" key="2">
    <source>
        <dbReference type="ARBA" id="ARBA00008276"/>
    </source>
</evidence>
<dbReference type="SUPFAM" id="SSF53623">
    <property type="entry name" value="MurD-like peptide ligases, catalytic domain"/>
    <property type="match status" value="1"/>
</dbReference>
<keyword evidence="7 11" id="KW-0067">ATP-binding</keyword>
<comment type="similarity">
    <text evidence="2 11">Belongs to the folylpolyglutamate synthase family.</text>
</comment>
<keyword evidence="6 11" id="KW-0547">Nucleotide-binding</keyword>
<evidence type="ECO:0000256" key="10">
    <source>
        <dbReference type="ARBA" id="ARBA00047493"/>
    </source>
</evidence>
<sequence length="436" mass="45619">MSHITTYQAALDYLYSFVDPTRRPAATPDAAADNIRRMHALLAIAGLPQAGLRCVVVAGTKGKGSSAALLEAMVRAAGLRVGLFTSPHLSSYRERIQVDRVPISRTTLIAQIAALQPLLEAFDATCYGRPTTFDLGLLVALQHFAAARVDLAILEVGMGGRFDAVNVITPVVSAISSISYDHRAILGASLAEIAWNKAGIIKPHVPAVTVPQSAEAQPVLVAEAQTCGAPLWLAHPEGLLRDQGELMAYPVPLQPALRGSFQIENARLALGVALLLRQSGFALPDAALASGLARVSWPARFELLPGAPPILIDGAHNGDSCTKLIAAIRDAIAHERLILVLGTSRDKEIDAMAAALAPAVAGVVVTRSHHPRAMDLDRIAAAVTPHLHGPLVMAPDVATALATAQGMARANDLVLVTGSLFVAAAAREALGLAEAE</sequence>
<comment type="caution">
    <text evidence="13">The sequence shown here is derived from an EMBL/GenBank/DDBJ whole genome shotgun (WGS) entry which is preliminary data.</text>
</comment>
<feature type="domain" description="Mur ligase C-terminal" evidence="12">
    <location>
        <begin position="300"/>
        <end position="419"/>
    </location>
</feature>
<evidence type="ECO:0000256" key="11">
    <source>
        <dbReference type="PIRNR" id="PIRNR001563"/>
    </source>
</evidence>